<dbReference type="Gene3D" id="3.90.1720.10">
    <property type="entry name" value="endopeptidase domain like (from Nostoc punctiforme)"/>
    <property type="match status" value="1"/>
</dbReference>
<sequence>MQSYISKFFLLLLTMALVACGSTSGGRKGGHGGYTKPPLVVKVGAGPNRALAVQAMKYLGTPYHFGGSSPAEGFDCSGLVQWSGKQSLGINLPRTTTQQSVFGEELRYEQLQAGDLVFFNTSGQPNSHVGIYLGNTFFVHAPSSGGVVRVESLNNPYWQPRINLARRIR</sequence>
<dbReference type="SUPFAM" id="SSF54001">
    <property type="entry name" value="Cysteine proteinases"/>
    <property type="match status" value="1"/>
</dbReference>
<evidence type="ECO:0000256" key="1">
    <source>
        <dbReference type="ARBA" id="ARBA00007074"/>
    </source>
</evidence>
<evidence type="ECO:0000256" key="3">
    <source>
        <dbReference type="ARBA" id="ARBA00022801"/>
    </source>
</evidence>
<keyword evidence="5" id="KW-0732">Signal</keyword>
<keyword evidence="8" id="KW-1185">Reference proteome</keyword>
<evidence type="ECO:0000256" key="2">
    <source>
        <dbReference type="ARBA" id="ARBA00022670"/>
    </source>
</evidence>
<keyword evidence="4" id="KW-0788">Thiol protease</keyword>
<dbReference type="PANTHER" id="PTHR47053">
    <property type="entry name" value="MUREIN DD-ENDOPEPTIDASE MEPH-RELATED"/>
    <property type="match status" value="1"/>
</dbReference>
<dbReference type="Pfam" id="PF00877">
    <property type="entry name" value="NLPC_P60"/>
    <property type="match status" value="1"/>
</dbReference>
<reference evidence="7 8" key="1">
    <citation type="submission" date="2019-03" db="EMBL/GenBank/DDBJ databases">
        <title>Genomic Encyclopedia of Type Strains, Phase IV (KMG-IV): sequencing the most valuable type-strain genomes for metagenomic binning, comparative biology and taxonomic classification.</title>
        <authorList>
            <person name="Goeker M."/>
        </authorList>
    </citation>
    <scope>NUCLEOTIDE SEQUENCE [LARGE SCALE GENOMIC DNA]</scope>
    <source>
        <strain evidence="7 8">DSM 102852</strain>
    </source>
</reference>
<dbReference type="PROSITE" id="PS51935">
    <property type="entry name" value="NLPC_P60"/>
    <property type="match status" value="1"/>
</dbReference>
<keyword evidence="3" id="KW-0378">Hydrolase</keyword>
<dbReference type="GO" id="GO:0008234">
    <property type="term" value="F:cysteine-type peptidase activity"/>
    <property type="evidence" value="ECO:0007669"/>
    <property type="project" value="UniProtKB-KW"/>
</dbReference>
<keyword evidence="2" id="KW-0645">Protease</keyword>
<dbReference type="GO" id="GO:0006508">
    <property type="term" value="P:proteolysis"/>
    <property type="evidence" value="ECO:0007669"/>
    <property type="project" value="UniProtKB-KW"/>
</dbReference>
<dbReference type="InterPro" id="IPR051202">
    <property type="entry name" value="Peptidase_C40"/>
</dbReference>
<gene>
    <name evidence="7" type="ORF">DFR44_10847</name>
</gene>
<feature type="chain" id="PRO_5020362391" evidence="5">
    <location>
        <begin position="22"/>
        <end position="169"/>
    </location>
</feature>
<dbReference type="AlphaFoldDB" id="A0A4R6Y8D8"/>
<proteinExistence type="inferred from homology"/>
<evidence type="ECO:0000313" key="7">
    <source>
        <dbReference type="EMBL" id="TDR31664.1"/>
    </source>
</evidence>
<protein>
    <submittedName>
        <fullName evidence="7">NlpC/P60 family protein</fullName>
    </submittedName>
</protein>
<organism evidence="7 8">
    <name type="scientific">Hydromonas duriensis</name>
    <dbReference type="NCBI Taxonomy" id="1527608"/>
    <lineage>
        <taxon>Bacteria</taxon>
        <taxon>Pseudomonadati</taxon>
        <taxon>Pseudomonadota</taxon>
        <taxon>Betaproteobacteria</taxon>
        <taxon>Burkholderiales</taxon>
        <taxon>Burkholderiaceae</taxon>
        <taxon>Hydromonas</taxon>
    </lineage>
</organism>
<dbReference type="EMBL" id="SNZE01000008">
    <property type="protein sequence ID" value="TDR31664.1"/>
    <property type="molecule type" value="Genomic_DNA"/>
</dbReference>
<evidence type="ECO:0000259" key="6">
    <source>
        <dbReference type="PROSITE" id="PS51935"/>
    </source>
</evidence>
<dbReference type="InterPro" id="IPR000064">
    <property type="entry name" value="NLP_P60_dom"/>
</dbReference>
<feature type="domain" description="NlpC/P60" evidence="6">
    <location>
        <begin position="45"/>
        <end position="169"/>
    </location>
</feature>
<evidence type="ECO:0000313" key="8">
    <source>
        <dbReference type="Proteomes" id="UP000294480"/>
    </source>
</evidence>
<evidence type="ECO:0000256" key="4">
    <source>
        <dbReference type="ARBA" id="ARBA00022807"/>
    </source>
</evidence>
<feature type="signal peptide" evidence="5">
    <location>
        <begin position="1"/>
        <end position="21"/>
    </location>
</feature>
<evidence type="ECO:0000256" key="5">
    <source>
        <dbReference type="SAM" id="SignalP"/>
    </source>
</evidence>
<accession>A0A4R6Y8D8</accession>
<name>A0A4R6Y8D8_9BURK</name>
<dbReference type="InterPro" id="IPR038765">
    <property type="entry name" value="Papain-like_cys_pep_sf"/>
</dbReference>
<dbReference type="Proteomes" id="UP000294480">
    <property type="component" value="Unassembled WGS sequence"/>
</dbReference>
<comment type="caution">
    <text evidence="7">The sequence shown here is derived from an EMBL/GenBank/DDBJ whole genome shotgun (WGS) entry which is preliminary data.</text>
</comment>
<dbReference type="PROSITE" id="PS51257">
    <property type="entry name" value="PROKAR_LIPOPROTEIN"/>
    <property type="match status" value="1"/>
</dbReference>
<dbReference type="PANTHER" id="PTHR47053:SF1">
    <property type="entry name" value="MUREIN DD-ENDOPEPTIDASE MEPH-RELATED"/>
    <property type="match status" value="1"/>
</dbReference>
<comment type="similarity">
    <text evidence="1">Belongs to the peptidase C40 family.</text>
</comment>